<evidence type="ECO:0000313" key="1">
    <source>
        <dbReference type="EMBL" id="KAJ1092586.1"/>
    </source>
</evidence>
<reference evidence="1" key="1">
    <citation type="journal article" date="2022" name="bioRxiv">
        <title>Sequencing and chromosome-scale assembly of the giantPleurodeles waltlgenome.</title>
        <authorList>
            <person name="Brown T."/>
            <person name="Elewa A."/>
            <person name="Iarovenko S."/>
            <person name="Subramanian E."/>
            <person name="Araus A.J."/>
            <person name="Petzold A."/>
            <person name="Susuki M."/>
            <person name="Suzuki K.-i.T."/>
            <person name="Hayashi T."/>
            <person name="Toyoda A."/>
            <person name="Oliveira C."/>
            <person name="Osipova E."/>
            <person name="Leigh N.D."/>
            <person name="Simon A."/>
            <person name="Yun M.H."/>
        </authorList>
    </citation>
    <scope>NUCLEOTIDE SEQUENCE</scope>
    <source>
        <strain evidence="1">20211129_DDA</strain>
        <tissue evidence="1">Liver</tissue>
    </source>
</reference>
<gene>
    <name evidence="1" type="ORF">NDU88_005696</name>
</gene>
<proteinExistence type="predicted"/>
<comment type="caution">
    <text evidence="1">The sequence shown here is derived from an EMBL/GenBank/DDBJ whole genome shotgun (WGS) entry which is preliminary data.</text>
</comment>
<protein>
    <submittedName>
        <fullName evidence="1">Uncharacterized protein</fullName>
    </submittedName>
</protein>
<dbReference type="Proteomes" id="UP001066276">
    <property type="component" value="Chromosome 11"/>
</dbReference>
<keyword evidence="2" id="KW-1185">Reference proteome</keyword>
<name>A0AAV7LLX7_PLEWA</name>
<evidence type="ECO:0000313" key="2">
    <source>
        <dbReference type="Proteomes" id="UP001066276"/>
    </source>
</evidence>
<dbReference type="EMBL" id="JANPWB010000015">
    <property type="protein sequence ID" value="KAJ1092586.1"/>
    <property type="molecule type" value="Genomic_DNA"/>
</dbReference>
<sequence>MERAPRGVCVSAPKHPALAALWPLSQPRSWSFAQLGITAVTQLLGHRMGNSCFAAAWLCDVRLQRLCGGGGVAAGRGLQGDPET</sequence>
<organism evidence="1 2">
    <name type="scientific">Pleurodeles waltl</name>
    <name type="common">Iberian ribbed newt</name>
    <dbReference type="NCBI Taxonomy" id="8319"/>
    <lineage>
        <taxon>Eukaryota</taxon>
        <taxon>Metazoa</taxon>
        <taxon>Chordata</taxon>
        <taxon>Craniata</taxon>
        <taxon>Vertebrata</taxon>
        <taxon>Euteleostomi</taxon>
        <taxon>Amphibia</taxon>
        <taxon>Batrachia</taxon>
        <taxon>Caudata</taxon>
        <taxon>Salamandroidea</taxon>
        <taxon>Salamandridae</taxon>
        <taxon>Pleurodelinae</taxon>
        <taxon>Pleurodeles</taxon>
    </lineage>
</organism>
<accession>A0AAV7LLX7</accession>
<dbReference type="AlphaFoldDB" id="A0AAV7LLX7"/>